<dbReference type="InterPro" id="IPR001906">
    <property type="entry name" value="Terpene_synth_N"/>
</dbReference>
<dbReference type="InterPro" id="IPR034741">
    <property type="entry name" value="Terpene_cyclase-like_1_C"/>
</dbReference>
<dbReference type="Pfam" id="PF03936">
    <property type="entry name" value="Terpene_synth_C"/>
    <property type="match status" value="1"/>
</dbReference>
<evidence type="ECO:0000313" key="6">
    <source>
        <dbReference type="EMBL" id="PIA45804.1"/>
    </source>
</evidence>
<dbReference type="InterPro" id="IPR008930">
    <property type="entry name" value="Terpenoid_cyclase/PrenylTrfase"/>
</dbReference>
<dbReference type="SFLD" id="SFLDG01019">
    <property type="entry name" value="Terpene_Cyclase_Like_1_C_Termi"/>
    <property type="match status" value="1"/>
</dbReference>
<keyword evidence="3" id="KW-0460">Magnesium</keyword>
<dbReference type="SUPFAM" id="SSF48576">
    <property type="entry name" value="Terpenoid synthases"/>
    <property type="match status" value="1"/>
</dbReference>
<dbReference type="AlphaFoldDB" id="A0A2G5DQK7"/>
<dbReference type="InParanoid" id="A0A2G5DQK7"/>
<dbReference type="FunCoup" id="A0A2G5DQK7">
    <property type="interactions" value="250"/>
</dbReference>
<dbReference type="InterPro" id="IPR005630">
    <property type="entry name" value="Terpene_synthase_metal-bd"/>
</dbReference>
<dbReference type="PANTHER" id="PTHR31225:SF252">
    <property type="entry name" value="TERPENE SYNTHASE 12-RELATED"/>
    <property type="match status" value="1"/>
</dbReference>
<dbReference type="Gene3D" id="1.50.10.130">
    <property type="entry name" value="Terpene synthase, N-terminal domain"/>
    <property type="match status" value="1"/>
</dbReference>
<dbReference type="FunFam" id="1.50.10.130:FF:000001">
    <property type="entry name" value="Isoprene synthase, chloroplastic"/>
    <property type="match status" value="1"/>
</dbReference>
<dbReference type="Gene3D" id="1.10.600.10">
    <property type="entry name" value="Farnesyl Diphosphate Synthase"/>
    <property type="match status" value="1"/>
</dbReference>
<dbReference type="Proteomes" id="UP000230069">
    <property type="component" value="Unassembled WGS sequence"/>
</dbReference>
<dbReference type="PANTHER" id="PTHR31225">
    <property type="entry name" value="OS04G0344100 PROTEIN-RELATED"/>
    <property type="match status" value="1"/>
</dbReference>
<dbReference type="GO" id="GO:0016102">
    <property type="term" value="P:diterpenoid biosynthetic process"/>
    <property type="evidence" value="ECO:0007669"/>
    <property type="project" value="InterPro"/>
</dbReference>
<reference evidence="6 7" key="1">
    <citation type="submission" date="2017-09" db="EMBL/GenBank/DDBJ databases">
        <title>WGS assembly of Aquilegia coerulea Goldsmith.</title>
        <authorList>
            <person name="Hodges S."/>
            <person name="Kramer E."/>
            <person name="Nordborg M."/>
            <person name="Tomkins J."/>
            <person name="Borevitz J."/>
            <person name="Derieg N."/>
            <person name="Yan J."/>
            <person name="Mihaltcheva S."/>
            <person name="Hayes R.D."/>
            <person name="Rokhsar D."/>
        </authorList>
    </citation>
    <scope>NUCLEOTIDE SEQUENCE [LARGE SCALE GENOMIC DNA]</scope>
    <source>
        <strain evidence="7">cv. Goldsmith</strain>
    </source>
</reference>
<proteinExistence type="predicted"/>
<dbReference type="CDD" id="cd00684">
    <property type="entry name" value="Terpene_cyclase_plant_C1"/>
    <property type="match status" value="1"/>
</dbReference>
<dbReference type="GO" id="GO:0010333">
    <property type="term" value="F:terpene synthase activity"/>
    <property type="evidence" value="ECO:0007669"/>
    <property type="project" value="InterPro"/>
</dbReference>
<evidence type="ECO:0000256" key="3">
    <source>
        <dbReference type="ARBA" id="ARBA00022842"/>
    </source>
</evidence>
<dbReference type="InterPro" id="IPR036965">
    <property type="entry name" value="Terpene_synth_N_sf"/>
</dbReference>
<protein>
    <submittedName>
        <fullName evidence="6">Uncharacterized protein</fullName>
    </submittedName>
</protein>
<dbReference type="FunFam" id="1.10.600.10:FF:000007">
    <property type="entry name" value="Isoprene synthase, chloroplastic"/>
    <property type="match status" value="1"/>
</dbReference>
<evidence type="ECO:0000313" key="7">
    <source>
        <dbReference type="Proteomes" id="UP000230069"/>
    </source>
</evidence>
<feature type="domain" description="Terpene synthase metal-binding" evidence="5">
    <location>
        <begin position="305"/>
        <end position="544"/>
    </location>
</feature>
<dbReference type="SFLD" id="SFLDS00005">
    <property type="entry name" value="Isoprenoid_Synthase_Type_I"/>
    <property type="match status" value="1"/>
</dbReference>
<dbReference type="STRING" id="218851.A0A2G5DQK7"/>
<dbReference type="SUPFAM" id="SSF48239">
    <property type="entry name" value="Terpenoid cyclases/Protein prenyltransferases"/>
    <property type="match status" value="1"/>
</dbReference>
<dbReference type="EMBL" id="KZ305033">
    <property type="protein sequence ID" value="PIA45804.1"/>
    <property type="molecule type" value="Genomic_DNA"/>
</dbReference>
<keyword evidence="7" id="KW-1185">Reference proteome</keyword>
<keyword evidence="2" id="KW-0479">Metal-binding</keyword>
<dbReference type="OrthoDB" id="1936865at2759"/>
<evidence type="ECO:0000259" key="4">
    <source>
        <dbReference type="Pfam" id="PF01397"/>
    </source>
</evidence>
<name>A0A2G5DQK7_AQUCA</name>
<dbReference type="InterPro" id="IPR008949">
    <property type="entry name" value="Isoprenoid_synthase_dom_sf"/>
</dbReference>
<gene>
    <name evidence="6" type="ORF">AQUCO_01600205v1</name>
</gene>
<accession>A0A2G5DQK7</accession>
<sequence>MALRLNSQFCSQRLSLKKQVPLGRKSQNVAVTAYNMDMRQNHICKAPIEINERRTSDYNPVEIERRSADYKPNIWEHDFIQTLKNEYTGEAHVRRAEDLKNKVRYLLLDHMHDEKSSLALLELISDIERLGLGYLLEKDIKRGLNFLKDNDAEMKQSLHAVALKFRLFKQHGFHVSQDVFKIFTDAEGKFMDHLRNDVMGILSLYEASYLSLEGEDILDEAKTFAQRHLKDIKENIDTNLAELVNHALDLPLNQRIIRAETRWYIDALSRKRGVNSNLLELAKLDYNIVQAAHQKDVIHMSRWWKKLGLPKKLPFARNRLVECFLWSVGVAYEPQHTFLRQELTKLIILLTTIDDIYDIYATYEEAELFSDAVERWDVNAVEQLPDYMKLCFLALYNTVNEIAYDTLKENGLNIIPCLRKTLVAQFKSFKLEAKWFHTGYKPTLQEYLDNACISLGGPLVLVHSYFLMRPEITKEALEYLESYPSLIRWTSLILRLTDDLGTSKAELERGDVPKSIQCYMHENDVNEEVARKYIRHLTDETWKKINAELLVDSPVPWAFVKFAVNWIRTAETTYQNEDGHGVPDKETKTRVLSLLVDPIPVA</sequence>
<evidence type="ECO:0000256" key="2">
    <source>
        <dbReference type="ARBA" id="ARBA00022723"/>
    </source>
</evidence>
<dbReference type="InterPro" id="IPR044814">
    <property type="entry name" value="Terpene_cyclase_plant_C1"/>
</dbReference>
<organism evidence="6 7">
    <name type="scientific">Aquilegia coerulea</name>
    <name type="common">Rocky mountain columbine</name>
    <dbReference type="NCBI Taxonomy" id="218851"/>
    <lineage>
        <taxon>Eukaryota</taxon>
        <taxon>Viridiplantae</taxon>
        <taxon>Streptophyta</taxon>
        <taxon>Embryophyta</taxon>
        <taxon>Tracheophyta</taxon>
        <taxon>Spermatophyta</taxon>
        <taxon>Magnoliopsida</taxon>
        <taxon>Ranunculales</taxon>
        <taxon>Ranunculaceae</taxon>
        <taxon>Thalictroideae</taxon>
        <taxon>Aquilegia</taxon>
    </lineage>
</organism>
<evidence type="ECO:0000256" key="1">
    <source>
        <dbReference type="ARBA" id="ARBA00001946"/>
    </source>
</evidence>
<feature type="domain" description="Terpene synthase N-terminal" evidence="4">
    <location>
        <begin position="74"/>
        <end position="248"/>
    </location>
</feature>
<dbReference type="GO" id="GO:0000287">
    <property type="term" value="F:magnesium ion binding"/>
    <property type="evidence" value="ECO:0007669"/>
    <property type="project" value="InterPro"/>
</dbReference>
<dbReference type="Pfam" id="PF01397">
    <property type="entry name" value="Terpene_synth"/>
    <property type="match status" value="1"/>
</dbReference>
<comment type="cofactor">
    <cofactor evidence="1">
        <name>Mg(2+)</name>
        <dbReference type="ChEBI" id="CHEBI:18420"/>
    </cofactor>
</comment>
<evidence type="ECO:0000259" key="5">
    <source>
        <dbReference type="Pfam" id="PF03936"/>
    </source>
</evidence>
<dbReference type="InterPro" id="IPR050148">
    <property type="entry name" value="Terpene_synthase-like"/>
</dbReference>